<gene>
    <name evidence="2" type="ORF">CYMTET_27308</name>
</gene>
<evidence type="ECO:0000313" key="3">
    <source>
        <dbReference type="Proteomes" id="UP001190700"/>
    </source>
</evidence>
<evidence type="ECO:0000256" key="1">
    <source>
        <dbReference type="SAM" id="Coils"/>
    </source>
</evidence>
<keyword evidence="1" id="KW-0175">Coiled coil</keyword>
<keyword evidence="3" id="KW-1185">Reference proteome</keyword>
<evidence type="ECO:0000313" key="2">
    <source>
        <dbReference type="EMBL" id="KAK3263919.1"/>
    </source>
</evidence>
<accession>A0AAE0FQA5</accession>
<dbReference type="EMBL" id="LGRX02014938">
    <property type="protein sequence ID" value="KAK3263919.1"/>
    <property type="molecule type" value="Genomic_DNA"/>
</dbReference>
<reference evidence="2 3" key="1">
    <citation type="journal article" date="2015" name="Genome Biol. Evol.">
        <title>Comparative Genomics of a Bacterivorous Green Alga Reveals Evolutionary Causalities and Consequences of Phago-Mixotrophic Mode of Nutrition.</title>
        <authorList>
            <person name="Burns J.A."/>
            <person name="Paasch A."/>
            <person name="Narechania A."/>
            <person name="Kim E."/>
        </authorList>
    </citation>
    <scope>NUCLEOTIDE SEQUENCE [LARGE SCALE GENOMIC DNA]</scope>
    <source>
        <strain evidence="2 3">PLY_AMNH</strain>
    </source>
</reference>
<feature type="coiled-coil region" evidence="1">
    <location>
        <begin position="175"/>
        <end position="209"/>
    </location>
</feature>
<dbReference type="AlphaFoldDB" id="A0AAE0FQA5"/>
<name>A0AAE0FQA5_9CHLO</name>
<proteinExistence type="predicted"/>
<dbReference type="Proteomes" id="UP001190700">
    <property type="component" value="Unassembled WGS sequence"/>
</dbReference>
<comment type="caution">
    <text evidence="2">The sequence shown here is derived from an EMBL/GenBank/DDBJ whole genome shotgun (WGS) entry which is preliminary data.</text>
</comment>
<sequence length="225" mass="26534">MAARGRPRNDTVVTVEYLNRRFENYYDQDAFWHFMTREVYGDDGDYEGFVQNPDFEKFKADLNRQLDDVQVKFQQKLTDFELSFEAQQASDFKKFKADLNCQLDDVQVKFQQKLTDLELSFEAQQSLKLNKSETSNKEDQVQDMLNDLECKLNTDFDKKLAEIYDKFETGWHTQADLFQKAYDQQEAALDLLERENRALKAELEAAKCTENSHFQTIMAMFRPSS</sequence>
<protein>
    <submittedName>
        <fullName evidence="2">Uncharacterized protein</fullName>
    </submittedName>
</protein>
<organism evidence="2 3">
    <name type="scientific">Cymbomonas tetramitiformis</name>
    <dbReference type="NCBI Taxonomy" id="36881"/>
    <lineage>
        <taxon>Eukaryota</taxon>
        <taxon>Viridiplantae</taxon>
        <taxon>Chlorophyta</taxon>
        <taxon>Pyramimonadophyceae</taxon>
        <taxon>Pyramimonadales</taxon>
        <taxon>Pyramimonadaceae</taxon>
        <taxon>Cymbomonas</taxon>
    </lineage>
</organism>